<keyword evidence="9" id="KW-0066">ATP synthesis</keyword>
<evidence type="ECO:0000256" key="1">
    <source>
        <dbReference type="ARBA" id="ARBA00003456"/>
    </source>
</evidence>
<keyword evidence="6" id="KW-0406">Ion transport</keyword>
<dbReference type="Gene3D" id="1.10.287.80">
    <property type="entry name" value="ATP synthase, gamma subunit, helix hairpin domain"/>
    <property type="match status" value="1"/>
</dbReference>
<evidence type="ECO:0000313" key="10">
    <source>
        <dbReference type="EMBL" id="AAK55875.1"/>
    </source>
</evidence>
<accession>Q93UB9</accession>
<dbReference type="PRINTS" id="PR00126">
    <property type="entry name" value="ATPASEGAMMA"/>
</dbReference>
<comment type="similarity">
    <text evidence="3">Belongs to the ATPase gamma chain family.</text>
</comment>
<name>Q93UB9_CARRU</name>
<comment type="function">
    <text evidence="1">Produces ATP from ADP in the presence of a proton gradient across the membrane. The gamma chain is believed to be important in regulating ATPase activity and the flow of protons through the CF(0) complex.</text>
</comment>
<organism evidence="10">
    <name type="scientific">Carsonella ruddii</name>
    <dbReference type="NCBI Taxonomy" id="114186"/>
    <lineage>
        <taxon>Bacteria</taxon>
        <taxon>Pseudomonadati</taxon>
        <taxon>Pseudomonadota</taxon>
        <taxon>Gammaproteobacteria</taxon>
        <taxon>Oceanospirillales</taxon>
        <taxon>Halomonadaceae</taxon>
        <taxon>Zymobacter group</taxon>
        <taxon>Candidatus Carsonella</taxon>
    </lineage>
</organism>
<comment type="subcellular location">
    <subcellularLocation>
        <location evidence="2">Membrane</location>
        <topology evidence="2">Peripheral membrane protein</topology>
    </subcellularLocation>
</comment>
<dbReference type="Gene3D" id="3.40.1380.10">
    <property type="match status" value="1"/>
</dbReference>
<dbReference type="GO" id="GO:0046933">
    <property type="term" value="F:proton-transporting ATP synthase activity, rotational mechanism"/>
    <property type="evidence" value="ECO:0007669"/>
    <property type="project" value="InterPro"/>
</dbReference>
<dbReference type="EMBL" id="AF267206">
    <property type="protein sequence ID" value="AAK55875.1"/>
    <property type="molecule type" value="Genomic_DNA"/>
</dbReference>
<reference evidence="10" key="1">
    <citation type="journal article" date="2001" name="Curr. Microbiol.">
        <title>Phylogenetic analysis of vertically transmitted psyllid endosymbionts (Candidatus Carsonella ruddii) based on atpAGD and rpoC: comparisons with 16S-23S rDNA-derived phylogeny.</title>
        <authorList>
            <person name="Thao M.L."/>
            <person name="Clark M.A."/>
            <person name="Burckhardt D.H."/>
            <person name="Moran N.A."/>
            <person name="Baumann P."/>
        </authorList>
    </citation>
    <scope>NUCLEOTIDE SEQUENCE</scope>
</reference>
<evidence type="ECO:0000256" key="3">
    <source>
        <dbReference type="ARBA" id="ARBA00007681"/>
    </source>
</evidence>
<protein>
    <submittedName>
        <fullName evidence="10">ATP synthase gamma subunit</fullName>
    </submittedName>
</protein>
<dbReference type="SUPFAM" id="SSF52943">
    <property type="entry name" value="ATP synthase (F1-ATPase), gamma subunit"/>
    <property type="match status" value="1"/>
</dbReference>
<evidence type="ECO:0000256" key="6">
    <source>
        <dbReference type="ARBA" id="ARBA00023065"/>
    </source>
</evidence>
<keyword evidence="4" id="KW-0813">Transport</keyword>
<evidence type="ECO:0000256" key="7">
    <source>
        <dbReference type="ARBA" id="ARBA00023136"/>
    </source>
</evidence>
<evidence type="ECO:0000256" key="8">
    <source>
        <dbReference type="ARBA" id="ARBA00023196"/>
    </source>
</evidence>
<dbReference type="PANTHER" id="PTHR11693">
    <property type="entry name" value="ATP SYNTHASE GAMMA CHAIN"/>
    <property type="match status" value="1"/>
</dbReference>
<keyword evidence="8" id="KW-0139">CF(1)</keyword>
<proteinExistence type="inferred from homology"/>
<dbReference type="InterPro" id="IPR035968">
    <property type="entry name" value="ATP_synth_F1_ATPase_gsu"/>
</dbReference>
<evidence type="ECO:0000256" key="9">
    <source>
        <dbReference type="ARBA" id="ARBA00023310"/>
    </source>
</evidence>
<dbReference type="PANTHER" id="PTHR11693:SF22">
    <property type="entry name" value="ATP SYNTHASE SUBUNIT GAMMA, MITOCHONDRIAL"/>
    <property type="match status" value="1"/>
</dbReference>
<sequence length="252" mass="29854">MIDKELRNKINIISNINKLTNTLSMISMSKMNKYNKYLTLLKELIDESKDVFNLLKNKKNNSIYCCIIITSNKGLCGNINNEIIKKSLNFIKNNNCDIILIGKKSIEFFEKKNIFIKEKIIFKDNENISNIFFSNNILNYLNNYKNIYFFSSKCINNNIKIANTKVFEEVKFKNYEIFNFNIKKYKENFLNNFLKKILIENIFCELKSRMITMKSAADNSKKLVKKMKIIKNKIRQFKVTQNMLEIINGFQL</sequence>
<dbReference type="Pfam" id="PF00231">
    <property type="entry name" value="ATP-synt"/>
    <property type="match status" value="1"/>
</dbReference>
<dbReference type="GO" id="GO:0045259">
    <property type="term" value="C:proton-transporting ATP synthase complex"/>
    <property type="evidence" value="ECO:0007669"/>
    <property type="project" value="UniProtKB-KW"/>
</dbReference>
<evidence type="ECO:0000256" key="2">
    <source>
        <dbReference type="ARBA" id="ARBA00004170"/>
    </source>
</evidence>
<dbReference type="InterPro" id="IPR000131">
    <property type="entry name" value="ATP_synth_F1_gsu"/>
</dbReference>
<dbReference type="AlphaFoldDB" id="Q93UB9"/>
<evidence type="ECO:0000256" key="4">
    <source>
        <dbReference type="ARBA" id="ARBA00022448"/>
    </source>
</evidence>
<evidence type="ECO:0000256" key="5">
    <source>
        <dbReference type="ARBA" id="ARBA00022781"/>
    </source>
</evidence>
<keyword evidence="5" id="KW-0375">Hydrogen ion transport</keyword>
<keyword evidence="7" id="KW-0472">Membrane</keyword>
<gene>
    <name evidence="10" type="primary">atpG</name>
</gene>